<dbReference type="EMBL" id="ML208366">
    <property type="protein sequence ID" value="TFK67832.1"/>
    <property type="molecule type" value="Genomic_DNA"/>
</dbReference>
<evidence type="ECO:0000313" key="2">
    <source>
        <dbReference type="Proteomes" id="UP000308600"/>
    </source>
</evidence>
<proteinExistence type="predicted"/>
<name>A0ACD3AQN5_9AGAR</name>
<sequence>MDKFANRRAHTVGICRNSCREQRGSMLTIFCIISTSLLDVEIRELEARFFPLRTARNGLAPINQLPIEILINIFGFVADSEDKATGILRITWIA</sequence>
<evidence type="ECO:0000313" key="1">
    <source>
        <dbReference type="EMBL" id="TFK67832.1"/>
    </source>
</evidence>
<gene>
    <name evidence="1" type="ORF">BDN72DRAFT_75190</name>
</gene>
<dbReference type="Proteomes" id="UP000308600">
    <property type="component" value="Unassembled WGS sequence"/>
</dbReference>
<accession>A0ACD3AQN5</accession>
<keyword evidence="2" id="KW-1185">Reference proteome</keyword>
<reference evidence="1 2" key="1">
    <citation type="journal article" date="2019" name="Nat. Ecol. Evol.">
        <title>Megaphylogeny resolves global patterns of mushroom evolution.</title>
        <authorList>
            <person name="Varga T."/>
            <person name="Krizsan K."/>
            <person name="Foldi C."/>
            <person name="Dima B."/>
            <person name="Sanchez-Garcia M."/>
            <person name="Sanchez-Ramirez S."/>
            <person name="Szollosi G.J."/>
            <person name="Szarkandi J.G."/>
            <person name="Papp V."/>
            <person name="Albert L."/>
            <person name="Andreopoulos W."/>
            <person name="Angelini C."/>
            <person name="Antonin V."/>
            <person name="Barry K.W."/>
            <person name="Bougher N.L."/>
            <person name="Buchanan P."/>
            <person name="Buyck B."/>
            <person name="Bense V."/>
            <person name="Catcheside P."/>
            <person name="Chovatia M."/>
            <person name="Cooper J."/>
            <person name="Damon W."/>
            <person name="Desjardin D."/>
            <person name="Finy P."/>
            <person name="Geml J."/>
            <person name="Haridas S."/>
            <person name="Hughes K."/>
            <person name="Justo A."/>
            <person name="Karasinski D."/>
            <person name="Kautmanova I."/>
            <person name="Kiss B."/>
            <person name="Kocsube S."/>
            <person name="Kotiranta H."/>
            <person name="LaButti K.M."/>
            <person name="Lechner B.E."/>
            <person name="Liimatainen K."/>
            <person name="Lipzen A."/>
            <person name="Lukacs Z."/>
            <person name="Mihaltcheva S."/>
            <person name="Morgado L.N."/>
            <person name="Niskanen T."/>
            <person name="Noordeloos M.E."/>
            <person name="Ohm R.A."/>
            <person name="Ortiz-Santana B."/>
            <person name="Ovrebo C."/>
            <person name="Racz N."/>
            <person name="Riley R."/>
            <person name="Savchenko A."/>
            <person name="Shiryaev A."/>
            <person name="Soop K."/>
            <person name="Spirin V."/>
            <person name="Szebenyi C."/>
            <person name="Tomsovsky M."/>
            <person name="Tulloss R.E."/>
            <person name="Uehling J."/>
            <person name="Grigoriev I.V."/>
            <person name="Vagvolgyi C."/>
            <person name="Papp T."/>
            <person name="Martin F.M."/>
            <person name="Miettinen O."/>
            <person name="Hibbett D.S."/>
            <person name="Nagy L.G."/>
        </authorList>
    </citation>
    <scope>NUCLEOTIDE SEQUENCE [LARGE SCALE GENOMIC DNA]</scope>
    <source>
        <strain evidence="1 2">NL-1719</strain>
    </source>
</reference>
<organism evidence="1 2">
    <name type="scientific">Pluteus cervinus</name>
    <dbReference type="NCBI Taxonomy" id="181527"/>
    <lineage>
        <taxon>Eukaryota</taxon>
        <taxon>Fungi</taxon>
        <taxon>Dikarya</taxon>
        <taxon>Basidiomycota</taxon>
        <taxon>Agaricomycotina</taxon>
        <taxon>Agaricomycetes</taxon>
        <taxon>Agaricomycetidae</taxon>
        <taxon>Agaricales</taxon>
        <taxon>Pluteineae</taxon>
        <taxon>Pluteaceae</taxon>
        <taxon>Pluteus</taxon>
    </lineage>
</organism>
<protein>
    <submittedName>
        <fullName evidence="1">Uncharacterized protein</fullName>
    </submittedName>
</protein>